<feature type="compositionally biased region" description="Low complexity" evidence="2">
    <location>
        <begin position="77"/>
        <end position="92"/>
    </location>
</feature>
<gene>
    <name evidence="3" type="ORF">P8C59_008326</name>
</gene>
<feature type="region of interest" description="Disordered" evidence="2">
    <location>
        <begin position="622"/>
        <end position="645"/>
    </location>
</feature>
<dbReference type="AlphaFoldDB" id="A0AAD9IAD8"/>
<name>A0AAD9IAD8_9PEZI</name>
<feature type="coiled-coil region" evidence="1">
    <location>
        <begin position="340"/>
        <end position="367"/>
    </location>
</feature>
<feature type="compositionally biased region" description="Acidic residues" evidence="2">
    <location>
        <begin position="437"/>
        <end position="455"/>
    </location>
</feature>
<feature type="compositionally biased region" description="Low complexity" evidence="2">
    <location>
        <begin position="698"/>
        <end position="714"/>
    </location>
</feature>
<dbReference type="Proteomes" id="UP001217918">
    <property type="component" value="Unassembled WGS sequence"/>
</dbReference>
<feature type="compositionally biased region" description="Low complexity" evidence="2">
    <location>
        <begin position="658"/>
        <end position="671"/>
    </location>
</feature>
<accession>A0AAD9IAD8</accession>
<evidence type="ECO:0000313" key="4">
    <source>
        <dbReference type="Proteomes" id="UP001217918"/>
    </source>
</evidence>
<feature type="region of interest" description="Disordered" evidence="2">
    <location>
        <begin position="206"/>
        <end position="269"/>
    </location>
</feature>
<keyword evidence="4" id="KW-1185">Reference proteome</keyword>
<keyword evidence="1" id="KW-0175">Coiled coil</keyword>
<feature type="compositionally biased region" description="Pro residues" evidence="2">
    <location>
        <begin position="212"/>
        <end position="226"/>
    </location>
</feature>
<feature type="region of interest" description="Disordered" evidence="2">
    <location>
        <begin position="527"/>
        <end position="561"/>
    </location>
</feature>
<protein>
    <recommendedName>
        <fullName evidence="5">Autophagy-related protein 28</fullName>
    </recommendedName>
</protein>
<evidence type="ECO:0000313" key="3">
    <source>
        <dbReference type="EMBL" id="KAK2074093.1"/>
    </source>
</evidence>
<comment type="caution">
    <text evidence="3">The sequence shown here is derived from an EMBL/GenBank/DDBJ whole genome shotgun (WGS) entry which is preliminary data.</text>
</comment>
<organism evidence="3 4">
    <name type="scientific">Phyllachora maydis</name>
    <dbReference type="NCBI Taxonomy" id="1825666"/>
    <lineage>
        <taxon>Eukaryota</taxon>
        <taxon>Fungi</taxon>
        <taxon>Dikarya</taxon>
        <taxon>Ascomycota</taxon>
        <taxon>Pezizomycotina</taxon>
        <taxon>Sordariomycetes</taxon>
        <taxon>Sordariomycetidae</taxon>
        <taxon>Phyllachorales</taxon>
        <taxon>Phyllachoraceae</taxon>
        <taxon>Phyllachora</taxon>
    </lineage>
</organism>
<feature type="region of interest" description="Disordered" evidence="2">
    <location>
        <begin position="421"/>
        <end position="455"/>
    </location>
</feature>
<feature type="region of interest" description="Disordered" evidence="2">
    <location>
        <begin position="658"/>
        <end position="783"/>
    </location>
</feature>
<feature type="compositionally biased region" description="Pro residues" evidence="2">
    <location>
        <begin position="97"/>
        <end position="113"/>
    </location>
</feature>
<dbReference type="EMBL" id="JAQQPM010000007">
    <property type="protein sequence ID" value="KAK2074093.1"/>
    <property type="molecule type" value="Genomic_DNA"/>
</dbReference>
<evidence type="ECO:0000256" key="2">
    <source>
        <dbReference type="SAM" id="MobiDB-lite"/>
    </source>
</evidence>
<feature type="compositionally biased region" description="Basic residues" evidence="2">
    <location>
        <begin position="63"/>
        <end position="73"/>
    </location>
</feature>
<feature type="region of interest" description="Disordered" evidence="2">
    <location>
        <begin position="1"/>
        <end position="114"/>
    </location>
</feature>
<reference evidence="3" key="1">
    <citation type="journal article" date="2023" name="Mol. Plant Microbe Interact.">
        <title>Elucidating the Obligate Nature and Biological Capacity of an Invasive Fungal Corn Pathogen.</title>
        <authorList>
            <person name="MacCready J.S."/>
            <person name="Roggenkamp E.M."/>
            <person name="Gdanetz K."/>
            <person name="Chilvers M.I."/>
        </authorList>
    </citation>
    <scope>NUCLEOTIDE SEQUENCE</scope>
    <source>
        <strain evidence="3">PM02</strain>
    </source>
</reference>
<proteinExistence type="predicted"/>
<evidence type="ECO:0008006" key="5">
    <source>
        <dbReference type="Google" id="ProtNLM"/>
    </source>
</evidence>
<evidence type="ECO:0000256" key="1">
    <source>
        <dbReference type="SAM" id="Coils"/>
    </source>
</evidence>
<feature type="compositionally biased region" description="Basic and acidic residues" evidence="2">
    <location>
        <begin position="47"/>
        <end position="62"/>
    </location>
</feature>
<sequence length="783" mass="81798">MASRSFFLPDLFPRSKDDDHPVLPFHASPRRAPRKLSTDYSLSELSPRTEDALLTPDLDRRDHHDHRRHHTPPRPHPSTTASASSTTSASASKHPRAPPPPPRLLFAGPPPPIAASRVLYRDDEASPAPDPPPRGALARSASILHSVLFPAAAAAAASTRRPDTLPHDAAPPAAPAPWRALLRRERALHAELQGLLDAQSVGLAAGTGQALAPPPPPPPPLPSPKPPRSRSRSGGASPTTTQDPCGSGSVHRGGVVPVRQPRPEPLSLRSARAALADALDALADLRAEEDMQLAAALGARRGALARLGRLGAQRAGIEEALGLGGGGKGGGQQDEEAEELRELAAEGEVVRAEVAELEERLAGLRERGRWIARRVGEVKSRQEAGRSGYRGALREVEARLRGLLEAPPVRPLEAEVMAAARAGRGRGRGRGGAGPQQDEEDEDSDGAADGAADGDDAGAEFLRLRPERRTPAMARAWWEREVAILSRRKAAVDAERAALADGAAVWRAVVRLVSEFEAGLYHDLYGSHDNSNGTDAPDDGKPSRSPAPSSKARGKHKAACTPAGALRAQLAKMRPVQAALAAHLATAEARGWNPLVCAVGAELAAFQQGEALLREALRMSAGSDADDRDDDDAAHHGRVGGAGEEEELVVEHVGAGDMEAAPSPASPRRQPGGSGSGSGSGMRTSAFLRPNGARGEKPSPSSGGAPGEGVVAGADEQVLPPALVGRQQHETDGEGPGTGEMGVQAVGPEGRGRSGAAADHEHDSENEVPPEFLAEHHDEEGVE</sequence>
<feature type="compositionally biased region" description="Basic and acidic residues" evidence="2">
    <location>
        <begin position="773"/>
        <end position="783"/>
    </location>
</feature>